<organism evidence="1 2">
    <name type="scientific">Ralstonia solanacearum K60</name>
    <dbReference type="NCBI Taxonomy" id="1091042"/>
    <lineage>
        <taxon>Bacteria</taxon>
        <taxon>Pseudomonadati</taxon>
        <taxon>Pseudomonadota</taxon>
        <taxon>Betaproteobacteria</taxon>
        <taxon>Burkholderiales</taxon>
        <taxon>Burkholderiaceae</taxon>
        <taxon>Ralstonia</taxon>
        <taxon>Ralstonia solanacearum species complex</taxon>
    </lineage>
</organism>
<comment type="caution">
    <text evidence="1">The sequence shown here is derived from an EMBL/GenBank/DDBJ whole genome shotgun (WGS) entry which is preliminary data.</text>
</comment>
<protein>
    <submittedName>
        <fullName evidence="1">DUF2190 domain-containing protein</fullName>
    </submittedName>
</protein>
<dbReference type="Proteomes" id="UP000216164">
    <property type="component" value="Unassembled WGS sequence"/>
</dbReference>
<evidence type="ECO:0000313" key="2">
    <source>
        <dbReference type="Proteomes" id="UP000216164"/>
    </source>
</evidence>
<dbReference type="InterPro" id="IPR011231">
    <property type="entry name" value="Phage_VT1-Sakai_H0018"/>
</dbReference>
<dbReference type="Pfam" id="PF09956">
    <property type="entry name" value="Phage_cement_2"/>
    <property type="match status" value="1"/>
</dbReference>
<gene>
    <name evidence="1" type="ORF">B7R77_03045</name>
</gene>
<dbReference type="AlphaFoldDB" id="A0AAP7ZL19"/>
<reference evidence="1 2" key="1">
    <citation type="submission" date="2017-04" db="EMBL/GenBank/DDBJ databases">
        <title>Genome Announcement: Closed genomes of Ralstonia solanacearum strains K60, UW551, and UW700.</title>
        <authorList>
            <person name="Hayes M."/>
            <person name="Macintyre A.M."/>
            <person name="Allen C."/>
        </authorList>
    </citation>
    <scope>NUCLEOTIDE SEQUENCE [LARGE SCALE GENOMIC DNA]</scope>
    <source>
        <strain evidence="1 2">UW25</strain>
    </source>
</reference>
<evidence type="ECO:0000313" key="1">
    <source>
        <dbReference type="EMBL" id="OYQ12331.1"/>
    </source>
</evidence>
<name>A0AAP7ZL19_RALSL</name>
<proteinExistence type="predicted"/>
<sequence length="119" mass="11274">MEGQTVSQQANAIFTITVKAAAAIAAQTFVSPAAGVAAAGGNALGVAKTDAAVGDALAVDVLGTAVVVAGAAIPAGSAVEADASGRAVPQNAGKTLARLKPSQSAAALGDLVEVILIPN</sequence>
<accession>A0AAP7ZL19</accession>
<dbReference type="EMBL" id="NCTK01000001">
    <property type="protein sequence ID" value="OYQ12331.1"/>
    <property type="molecule type" value="Genomic_DNA"/>
</dbReference>